<evidence type="ECO:0000313" key="2">
    <source>
        <dbReference type="EnsemblMetazoa" id="GPPI012668-PA"/>
    </source>
</evidence>
<keyword evidence="1" id="KW-0812">Transmembrane</keyword>
<evidence type="ECO:0000313" key="3">
    <source>
        <dbReference type="Proteomes" id="UP000092460"/>
    </source>
</evidence>
<keyword evidence="1" id="KW-1133">Transmembrane helix</keyword>
<evidence type="ECO:0000256" key="1">
    <source>
        <dbReference type="SAM" id="Phobius"/>
    </source>
</evidence>
<sequence>MFPYLICKRIRYVKLDKNFNKSSIFVLIVVFVIDKLAQLIYPITTQRCIDMLDKWRDLILVLALIASVSAAPGFLGGGGGGYYGGGGHGGYYGGGGHGGYVAAAPAVSYVAAAPAASNRISLLIIY</sequence>
<keyword evidence="3" id="KW-1185">Reference proteome</keyword>
<keyword evidence="1" id="KW-0472">Membrane</keyword>
<organism evidence="2 3">
    <name type="scientific">Glossina palpalis gambiensis</name>
    <dbReference type="NCBI Taxonomy" id="67801"/>
    <lineage>
        <taxon>Eukaryota</taxon>
        <taxon>Metazoa</taxon>
        <taxon>Ecdysozoa</taxon>
        <taxon>Arthropoda</taxon>
        <taxon>Hexapoda</taxon>
        <taxon>Insecta</taxon>
        <taxon>Pterygota</taxon>
        <taxon>Neoptera</taxon>
        <taxon>Endopterygota</taxon>
        <taxon>Diptera</taxon>
        <taxon>Brachycera</taxon>
        <taxon>Muscomorpha</taxon>
        <taxon>Hippoboscoidea</taxon>
        <taxon>Glossinidae</taxon>
        <taxon>Glossina</taxon>
    </lineage>
</organism>
<dbReference type="EnsemblMetazoa" id="GPPI012668-RA">
    <property type="protein sequence ID" value="GPPI012668-PA"/>
    <property type="gene ID" value="GPPI012668"/>
</dbReference>
<feature type="transmembrane region" description="Helical" evidence="1">
    <location>
        <begin position="24"/>
        <end position="43"/>
    </location>
</feature>
<reference evidence="2" key="2">
    <citation type="submission" date="2020-05" db="UniProtKB">
        <authorList>
            <consortium name="EnsemblMetazoa"/>
        </authorList>
    </citation>
    <scope>IDENTIFICATION</scope>
    <source>
        <strain evidence="2">IAEA</strain>
    </source>
</reference>
<dbReference type="Proteomes" id="UP000092460">
    <property type="component" value="Unassembled WGS sequence"/>
</dbReference>
<name>A0A1B0AY82_9MUSC</name>
<dbReference type="AlphaFoldDB" id="A0A1B0AY82"/>
<dbReference type="EMBL" id="JXJN01005566">
    <property type="status" value="NOT_ANNOTATED_CDS"/>
    <property type="molecule type" value="Genomic_DNA"/>
</dbReference>
<accession>A0A1B0AY82</accession>
<feature type="transmembrane region" description="Helical" evidence="1">
    <location>
        <begin position="55"/>
        <end position="75"/>
    </location>
</feature>
<protein>
    <submittedName>
        <fullName evidence="2">Uncharacterized protein</fullName>
    </submittedName>
</protein>
<proteinExistence type="predicted"/>
<reference evidence="3" key="1">
    <citation type="submission" date="2015-01" db="EMBL/GenBank/DDBJ databases">
        <authorList>
            <person name="Aksoy S."/>
            <person name="Warren W."/>
            <person name="Wilson R.K."/>
        </authorList>
    </citation>
    <scope>NUCLEOTIDE SEQUENCE [LARGE SCALE GENOMIC DNA]</scope>
    <source>
        <strain evidence="3">IAEA</strain>
    </source>
</reference>
<dbReference type="VEuPathDB" id="VectorBase:GPPI012668"/>